<sequence length="500" mass="58408">MKLRVVIGTECEEFTTTLEVPITEDVTIFVQLDYEELHLRCFKCGSLDHKAKDCDARRRAEDRIEQEAKAKRNALSESDDSTSASERQEIRKIVKRQELALQKEKSRFTKTKGAEALEGRNIWKDTMSQISCKVDRTTSNSEAGMDRRLGMELENAGEETKLLGFTFEEQIKEDAMLRDCQRKILNFCNNRLYEKLSITGRITVVNSILLARTIRWAFQPGDHPLQATIRGHVDAQSLAAFGIPGPQWAYTPARTKGDGMSKVLLKKLKKHIRHPQILTRQDWDQTPIWGTAQMAKDGKIRKSAEKDVVSRQGCNNHEVQQMDRFTRIDVENTGRWQRIWRTSRARRESFFLWSICYKITPTNRWRFPSRPRDDQQKWCLRCDSQQVEDSLHAFWNYHKIAAIWKYSDILCKSSGSDAQVEAEMPTHTLAEELLKRLNKCADWWETLRGASLWAHMDSSKHHDFLMRKKAHYQNRKHPLVPLYMYVWGEWRQQLKSASTD</sequence>
<keyword evidence="1" id="KW-0863">Zinc-finger</keyword>
<feature type="domain" description="CCHC-type" evidence="3">
    <location>
        <begin position="40"/>
        <end position="54"/>
    </location>
</feature>
<evidence type="ECO:0000313" key="4">
    <source>
        <dbReference type="EMBL" id="KAL3698453.1"/>
    </source>
</evidence>
<name>A0ABD3I4D8_9MARC</name>
<dbReference type="PROSITE" id="PS50158">
    <property type="entry name" value="ZF_CCHC"/>
    <property type="match status" value="1"/>
</dbReference>
<keyword evidence="5" id="KW-1185">Reference proteome</keyword>
<evidence type="ECO:0000259" key="3">
    <source>
        <dbReference type="PROSITE" id="PS50158"/>
    </source>
</evidence>
<keyword evidence="1" id="KW-0862">Zinc</keyword>
<dbReference type="EMBL" id="JBJQOH010000002">
    <property type="protein sequence ID" value="KAL3698453.1"/>
    <property type="molecule type" value="Genomic_DNA"/>
</dbReference>
<comment type="caution">
    <text evidence="4">The sequence shown here is derived from an EMBL/GenBank/DDBJ whole genome shotgun (WGS) entry which is preliminary data.</text>
</comment>
<feature type="region of interest" description="Disordered" evidence="2">
    <location>
        <begin position="65"/>
        <end position="89"/>
    </location>
</feature>
<dbReference type="SMART" id="SM00343">
    <property type="entry name" value="ZnF_C2HC"/>
    <property type="match status" value="1"/>
</dbReference>
<dbReference type="Pfam" id="PF00098">
    <property type="entry name" value="zf-CCHC"/>
    <property type="match status" value="1"/>
</dbReference>
<evidence type="ECO:0000256" key="2">
    <source>
        <dbReference type="SAM" id="MobiDB-lite"/>
    </source>
</evidence>
<dbReference type="GO" id="GO:0008270">
    <property type="term" value="F:zinc ion binding"/>
    <property type="evidence" value="ECO:0007669"/>
    <property type="project" value="UniProtKB-KW"/>
</dbReference>
<dbReference type="Proteomes" id="UP001633002">
    <property type="component" value="Unassembled WGS sequence"/>
</dbReference>
<keyword evidence="1" id="KW-0479">Metal-binding</keyword>
<proteinExistence type="predicted"/>
<dbReference type="InterPro" id="IPR001878">
    <property type="entry name" value="Znf_CCHC"/>
</dbReference>
<gene>
    <name evidence="4" type="ORF">R1sor_012529</name>
</gene>
<evidence type="ECO:0000256" key="1">
    <source>
        <dbReference type="PROSITE-ProRule" id="PRU00047"/>
    </source>
</evidence>
<protein>
    <recommendedName>
        <fullName evidence="3">CCHC-type domain-containing protein</fullName>
    </recommendedName>
</protein>
<accession>A0ABD3I4D8</accession>
<organism evidence="4 5">
    <name type="scientific">Riccia sorocarpa</name>
    <dbReference type="NCBI Taxonomy" id="122646"/>
    <lineage>
        <taxon>Eukaryota</taxon>
        <taxon>Viridiplantae</taxon>
        <taxon>Streptophyta</taxon>
        <taxon>Embryophyta</taxon>
        <taxon>Marchantiophyta</taxon>
        <taxon>Marchantiopsida</taxon>
        <taxon>Marchantiidae</taxon>
        <taxon>Marchantiales</taxon>
        <taxon>Ricciaceae</taxon>
        <taxon>Riccia</taxon>
    </lineage>
</organism>
<reference evidence="4 5" key="1">
    <citation type="submission" date="2024-09" db="EMBL/GenBank/DDBJ databases">
        <title>Chromosome-scale assembly of Riccia sorocarpa.</title>
        <authorList>
            <person name="Paukszto L."/>
        </authorList>
    </citation>
    <scope>NUCLEOTIDE SEQUENCE [LARGE SCALE GENOMIC DNA]</scope>
    <source>
        <strain evidence="4">LP-2024</strain>
        <tissue evidence="4">Aerial parts of the thallus</tissue>
    </source>
</reference>
<dbReference type="AlphaFoldDB" id="A0ABD3I4D8"/>
<evidence type="ECO:0000313" key="5">
    <source>
        <dbReference type="Proteomes" id="UP001633002"/>
    </source>
</evidence>